<evidence type="ECO:0000256" key="1">
    <source>
        <dbReference type="ARBA" id="ARBA00004651"/>
    </source>
</evidence>
<dbReference type="RefSeq" id="WP_203891055.1">
    <property type="nucleotide sequence ID" value="NZ_BOOH01000021.1"/>
</dbReference>
<organism evidence="9 10">
    <name type="scientific">Planobispora longispora</name>
    <dbReference type="NCBI Taxonomy" id="28887"/>
    <lineage>
        <taxon>Bacteria</taxon>
        <taxon>Bacillati</taxon>
        <taxon>Actinomycetota</taxon>
        <taxon>Actinomycetes</taxon>
        <taxon>Streptosporangiales</taxon>
        <taxon>Streptosporangiaceae</taxon>
        <taxon>Planobispora</taxon>
    </lineage>
</organism>
<feature type="domain" description="Major facilitator superfamily (MFS) profile" evidence="8">
    <location>
        <begin position="18"/>
        <end position="479"/>
    </location>
</feature>
<feature type="transmembrane region" description="Helical" evidence="7">
    <location>
        <begin position="171"/>
        <end position="193"/>
    </location>
</feature>
<feature type="transmembrane region" description="Helical" evidence="7">
    <location>
        <begin position="361"/>
        <end position="385"/>
    </location>
</feature>
<dbReference type="InterPro" id="IPR020846">
    <property type="entry name" value="MFS_dom"/>
</dbReference>
<keyword evidence="2" id="KW-0813">Transport</keyword>
<keyword evidence="3" id="KW-1003">Cell membrane</keyword>
<feature type="transmembrane region" description="Helical" evidence="7">
    <location>
        <begin position="52"/>
        <end position="72"/>
    </location>
</feature>
<evidence type="ECO:0000313" key="9">
    <source>
        <dbReference type="EMBL" id="GIH76446.1"/>
    </source>
</evidence>
<keyword evidence="4 7" id="KW-0812">Transmembrane</keyword>
<sequence length="479" mass="48087">MTAVNVLGASGKRLSAFAIPLICTAQLMATLDVTIVNLALPAIQRELALSNAGLAWVIDAYTLAYAGLLLLGGRAGDLAGRRRTLMIGIFVFTVSSLIGGFAHDPGILLAARAGQGIGAALATPTTLSLITTLCPPGPARTKAMVAYGAMAGLGITLGLVLGGLLTELASWRWVFLVNVPIGVALLAGAPRVLPESTGARRRLDVLGAAVGTAALTSLVYGVIRAGADGWGDPASTVALGAAALLLALFVLVERRTAEPMLPLRLLAHRTRLGAYLIAGLLFACLYPSFFFLSRALQDVLGQEPIEAGLRFLPIGFGVLVFALVTRRLMHVTGTRPLVLGGTAATAAAALCLVTVDAGSSYPALLLPALIGLGAGVGTTFVANAASAMTDVAEADAGIASGLLSTFQAVGGTIGVAALAALAASVTEADLAGRAGSASAAPTPGAMREALVSGFGQGFAAAGGLAALALVIAVWTAPKR</sequence>
<feature type="transmembrane region" description="Helical" evidence="7">
    <location>
        <begin position="272"/>
        <end position="292"/>
    </location>
</feature>
<dbReference type="AlphaFoldDB" id="A0A8J3RLQ5"/>
<keyword evidence="10" id="KW-1185">Reference proteome</keyword>
<evidence type="ECO:0000259" key="8">
    <source>
        <dbReference type="PROSITE" id="PS50850"/>
    </source>
</evidence>
<evidence type="ECO:0000313" key="10">
    <source>
        <dbReference type="Proteomes" id="UP000616724"/>
    </source>
</evidence>
<feature type="transmembrane region" description="Helical" evidence="7">
    <location>
        <begin position="235"/>
        <end position="252"/>
    </location>
</feature>
<dbReference type="Proteomes" id="UP000616724">
    <property type="component" value="Unassembled WGS sequence"/>
</dbReference>
<dbReference type="Gene3D" id="1.20.1720.10">
    <property type="entry name" value="Multidrug resistance protein D"/>
    <property type="match status" value="1"/>
</dbReference>
<dbReference type="EMBL" id="BOOH01000021">
    <property type="protein sequence ID" value="GIH76446.1"/>
    <property type="molecule type" value="Genomic_DNA"/>
</dbReference>
<dbReference type="CDD" id="cd17321">
    <property type="entry name" value="MFS_MMR_MDR_like"/>
    <property type="match status" value="1"/>
</dbReference>
<accession>A0A8J3RLQ5</accession>
<feature type="transmembrane region" description="Helical" evidence="7">
    <location>
        <begin position="84"/>
        <end position="102"/>
    </location>
</feature>
<evidence type="ECO:0000256" key="3">
    <source>
        <dbReference type="ARBA" id="ARBA00022475"/>
    </source>
</evidence>
<reference evidence="9 10" key="1">
    <citation type="submission" date="2021-01" db="EMBL/GenBank/DDBJ databases">
        <title>Whole genome shotgun sequence of Planobispora longispora NBRC 13918.</title>
        <authorList>
            <person name="Komaki H."/>
            <person name="Tamura T."/>
        </authorList>
    </citation>
    <scope>NUCLEOTIDE SEQUENCE [LARGE SCALE GENOMIC DNA]</scope>
    <source>
        <strain evidence="9 10">NBRC 13918</strain>
    </source>
</reference>
<dbReference type="InterPro" id="IPR036259">
    <property type="entry name" value="MFS_trans_sf"/>
</dbReference>
<dbReference type="GO" id="GO:0005886">
    <property type="term" value="C:plasma membrane"/>
    <property type="evidence" value="ECO:0007669"/>
    <property type="project" value="UniProtKB-SubCell"/>
</dbReference>
<protein>
    <submittedName>
        <fullName evidence="9">MFS transporter</fullName>
    </submittedName>
</protein>
<feature type="transmembrane region" description="Helical" evidence="7">
    <location>
        <begin position="337"/>
        <end position="355"/>
    </location>
</feature>
<feature type="transmembrane region" description="Helical" evidence="7">
    <location>
        <begin position="397"/>
        <end position="423"/>
    </location>
</feature>
<evidence type="ECO:0000256" key="5">
    <source>
        <dbReference type="ARBA" id="ARBA00022989"/>
    </source>
</evidence>
<feature type="transmembrane region" description="Helical" evidence="7">
    <location>
        <begin position="17"/>
        <end position="40"/>
    </location>
</feature>
<dbReference type="PRINTS" id="PR01036">
    <property type="entry name" value="TCRTETB"/>
</dbReference>
<comment type="caution">
    <text evidence="9">The sequence shown here is derived from an EMBL/GenBank/DDBJ whole genome shotgun (WGS) entry which is preliminary data.</text>
</comment>
<dbReference type="Gene3D" id="1.20.1250.20">
    <property type="entry name" value="MFS general substrate transporter like domains"/>
    <property type="match status" value="1"/>
</dbReference>
<feature type="transmembrane region" description="Helical" evidence="7">
    <location>
        <begin position="307"/>
        <end position="325"/>
    </location>
</feature>
<feature type="transmembrane region" description="Helical" evidence="7">
    <location>
        <begin position="114"/>
        <end position="133"/>
    </location>
</feature>
<dbReference type="PROSITE" id="PS50850">
    <property type="entry name" value="MFS"/>
    <property type="match status" value="1"/>
</dbReference>
<evidence type="ECO:0000256" key="2">
    <source>
        <dbReference type="ARBA" id="ARBA00022448"/>
    </source>
</evidence>
<feature type="transmembrane region" description="Helical" evidence="7">
    <location>
        <begin position="205"/>
        <end position="223"/>
    </location>
</feature>
<dbReference type="PANTHER" id="PTHR42718:SF46">
    <property type="entry name" value="BLR6921 PROTEIN"/>
    <property type="match status" value="1"/>
</dbReference>
<evidence type="ECO:0000256" key="4">
    <source>
        <dbReference type="ARBA" id="ARBA00022692"/>
    </source>
</evidence>
<keyword evidence="6 7" id="KW-0472">Membrane</keyword>
<comment type="subcellular location">
    <subcellularLocation>
        <location evidence="1">Cell membrane</location>
        <topology evidence="1">Multi-pass membrane protein</topology>
    </subcellularLocation>
</comment>
<name>A0A8J3RLQ5_9ACTN</name>
<evidence type="ECO:0000256" key="7">
    <source>
        <dbReference type="SAM" id="Phobius"/>
    </source>
</evidence>
<feature type="transmembrane region" description="Helical" evidence="7">
    <location>
        <begin position="145"/>
        <end position="165"/>
    </location>
</feature>
<feature type="transmembrane region" description="Helical" evidence="7">
    <location>
        <begin position="454"/>
        <end position="476"/>
    </location>
</feature>
<keyword evidence="5 7" id="KW-1133">Transmembrane helix</keyword>
<dbReference type="Pfam" id="PF07690">
    <property type="entry name" value="MFS_1"/>
    <property type="match status" value="1"/>
</dbReference>
<dbReference type="GO" id="GO:0022857">
    <property type="term" value="F:transmembrane transporter activity"/>
    <property type="evidence" value="ECO:0007669"/>
    <property type="project" value="InterPro"/>
</dbReference>
<proteinExistence type="predicted"/>
<gene>
    <name evidence="9" type="ORF">Plo01_28750</name>
</gene>
<evidence type="ECO:0000256" key="6">
    <source>
        <dbReference type="ARBA" id="ARBA00023136"/>
    </source>
</evidence>
<dbReference type="PANTHER" id="PTHR42718">
    <property type="entry name" value="MAJOR FACILITATOR SUPERFAMILY MULTIDRUG TRANSPORTER MFSC"/>
    <property type="match status" value="1"/>
</dbReference>
<dbReference type="InterPro" id="IPR011701">
    <property type="entry name" value="MFS"/>
</dbReference>
<dbReference type="SUPFAM" id="SSF103473">
    <property type="entry name" value="MFS general substrate transporter"/>
    <property type="match status" value="1"/>
</dbReference>